<keyword evidence="3" id="KW-1185">Reference proteome</keyword>
<keyword evidence="1" id="KW-1133">Transmembrane helix</keyword>
<feature type="transmembrane region" description="Helical" evidence="1">
    <location>
        <begin position="55"/>
        <end position="71"/>
    </location>
</feature>
<proteinExistence type="predicted"/>
<dbReference type="EMBL" id="JABMKV010000001">
    <property type="protein sequence ID" value="NQX30503.1"/>
    <property type="molecule type" value="Genomic_DNA"/>
</dbReference>
<keyword evidence="1" id="KW-0812">Transmembrane</keyword>
<evidence type="ECO:0000256" key="1">
    <source>
        <dbReference type="SAM" id="Phobius"/>
    </source>
</evidence>
<evidence type="ECO:0000313" key="2">
    <source>
        <dbReference type="EMBL" id="NQX30503.1"/>
    </source>
</evidence>
<organism evidence="2 3">
    <name type="scientific">Pedobacter boryungensis</name>
    <dbReference type="NCBI Taxonomy" id="869962"/>
    <lineage>
        <taxon>Bacteria</taxon>
        <taxon>Pseudomonadati</taxon>
        <taxon>Bacteroidota</taxon>
        <taxon>Sphingobacteriia</taxon>
        <taxon>Sphingobacteriales</taxon>
        <taxon>Sphingobacteriaceae</taxon>
        <taxon>Pedobacter</taxon>
    </lineage>
</organism>
<dbReference type="RefSeq" id="WP_173268697.1">
    <property type="nucleotide sequence ID" value="NZ_JABMKV010000001.1"/>
</dbReference>
<reference evidence="2 3" key="1">
    <citation type="submission" date="2020-05" db="EMBL/GenBank/DDBJ databases">
        <title>Description of Pedobacter foliorum sp. nov.</title>
        <authorList>
            <person name="Qi S."/>
            <person name="Carlier A."/>
            <person name="Cnockaert M."/>
            <person name="Vandamme P."/>
        </authorList>
    </citation>
    <scope>NUCLEOTIDE SEQUENCE [LARGE SCALE GENOMIC DNA]</scope>
    <source>
        <strain evidence="2 3">LMG 31300</strain>
    </source>
</reference>
<comment type="caution">
    <text evidence="2">The sequence shown here is derived from an EMBL/GenBank/DDBJ whole genome shotgun (WGS) entry which is preliminary data.</text>
</comment>
<keyword evidence="1" id="KW-0472">Membrane</keyword>
<name>A0ABX2DAP9_9SPHI</name>
<protein>
    <submittedName>
        <fullName evidence="2">Uncharacterized protein</fullName>
    </submittedName>
</protein>
<gene>
    <name evidence="2" type="ORF">HQN85_02115</name>
</gene>
<sequence>MKYSKLFISILFLALAVTVASSHSVLLAKNKSTSTLPVKEKVNHENKNLPLRGDVWFAFAAMGAISTYLTFKRK</sequence>
<dbReference type="Proteomes" id="UP000762110">
    <property type="component" value="Unassembled WGS sequence"/>
</dbReference>
<accession>A0ABX2DAP9</accession>
<evidence type="ECO:0000313" key="3">
    <source>
        <dbReference type="Proteomes" id="UP000762110"/>
    </source>
</evidence>